<sequence length="157" mass="17290">MDLKNLQMTFPDISKDSLSGVLLACNFDVESAVDMLNQLELYPVDLSEKLPESLDIGDVTESVSYSESASQRGEAGASTSDDGILVIPIVADPPPKLRTKKSLAIEFHDRVYALLLCLEVVIFQQAEDDCTKAIFLDKKVRDCDGYSSSFEVVYVDD</sequence>
<dbReference type="PROSITE" id="PS51140">
    <property type="entry name" value="CUE"/>
    <property type="match status" value="1"/>
</dbReference>
<dbReference type="Gene3D" id="1.10.8.10">
    <property type="entry name" value="DNA helicase RuvA subunit, C-terminal domain"/>
    <property type="match status" value="1"/>
</dbReference>
<dbReference type="SUPFAM" id="SSF46934">
    <property type="entry name" value="UBA-like"/>
    <property type="match status" value="1"/>
</dbReference>
<protein>
    <submittedName>
        <fullName evidence="2">CUE domain-containing protein</fullName>
    </submittedName>
</protein>
<reference evidence="3" key="1">
    <citation type="submission" date="2024-07" db="EMBL/GenBank/DDBJ databases">
        <title>Two chromosome-level genome assemblies of Korean endemic species Abeliophyllum distichum and Forsythia ovata (Oleaceae).</title>
        <authorList>
            <person name="Jang H."/>
        </authorList>
    </citation>
    <scope>NUCLEOTIDE SEQUENCE [LARGE SCALE GENOMIC DNA]</scope>
</reference>
<dbReference type="EMBL" id="JBFOLJ010000003">
    <property type="protein sequence ID" value="KAL2548365.1"/>
    <property type="molecule type" value="Genomic_DNA"/>
</dbReference>
<dbReference type="InterPro" id="IPR003892">
    <property type="entry name" value="CUE"/>
</dbReference>
<feature type="domain" description="CUE" evidence="1">
    <location>
        <begin position="1"/>
        <end position="41"/>
    </location>
</feature>
<dbReference type="PANTHER" id="PTHR37252:SF3">
    <property type="entry name" value="POLYADENYLATE-BINDING PROTEIN-INTERACTING PROTEIN 6"/>
    <property type="match status" value="1"/>
</dbReference>
<gene>
    <name evidence="2" type="ORF">Fot_09895</name>
</gene>
<comment type="caution">
    <text evidence="2">The sequence shown here is derived from an EMBL/GenBank/DDBJ whole genome shotgun (WGS) entry which is preliminary data.</text>
</comment>
<organism evidence="2 3">
    <name type="scientific">Forsythia ovata</name>
    <dbReference type="NCBI Taxonomy" id="205694"/>
    <lineage>
        <taxon>Eukaryota</taxon>
        <taxon>Viridiplantae</taxon>
        <taxon>Streptophyta</taxon>
        <taxon>Embryophyta</taxon>
        <taxon>Tracheophyta</taxon>
        <taxon>Spermatophyta</taxon>
        <taxon>Magnoliopsida</taxon>
        <taxon>eudicotyledons</taxon>
        <taxon>Gunneridae</taxon>
        <taxon>Pentapetalae</taxon>
        <taxon>asterids</taxon>
        <taxon>lamiids</taxon>
        <taxon>Lamiales</taxon>
        <taxon>Oleaceae</taxon>
        <taxon>Forsythieae</taxon>
        <taxon>Forsythia</taxon>
    </lineage>
</organism>
<dbReference type="PANTHER" id="PTHR37252">
    <property type="entry name" value="POLYADENYLATE-BINDING PROTEIN-INTERACTING PROTEIN 6"/>
    <property type="match status" value="1"/>
</dbReference>
<dbReference type="Proteomes" id="UP001604277">
    <property type="component" value="Unassembled WGS sequence"/>
</dbReference>
<dbReference type="InterPro" id="IPR038981">
    <property type="entry name" value="CID5/CID6"/>
</dbReference>
<accession>A0ABD1WFZ8</accession>
<dbReference type="InterPro" id="IPR009060">
    <property type="entry name" value="UBA-like_sf"/>
</dbReference>
<dbReference type="Pfam" id="PF02845">
    <property type="entry name" value="CUE"/>
    <property type="match status" value="1"/>
</dbReference>
<keyword evidence="3" id="KW-1185">Reference proteome</keyword>
<proteinExistence type="predicted"/>
<evidence type="ECO:0000313" key="2">
    <source>
        <dbReference type="EMBL" id="KAL2548365.1"/>
    </source>
</evidence>
<evidence type="ECO:0000313" key="3">
    <source>
        <dbReference type="Proteomes" id="UP001604277"/>
    </source>
</evidence>
<name>A0ABD1WFZ8_9LAMI</name>
<dbReference type="AlphaFoldDB" id="A0ABD1WFZ8"/>
<evidence type="ECO:0000259" key="1">
    <source>
        <dbReference type="PROSITE" id="PS51140"/>
    </source>
</evidence>